<protein>
    <submittedName>
        <fullName evidence="1">Uncharacterized protein</fullName>
    </submittedName>
</protein>
<evidence type="ECO:0000313" key="2">
    <source>
        <dbReference type="Proteomes" id="UP000186601"/>
    </source>
</evidence>
<name>A0A2R6NQ88_9APHY</name>
<reference evidence="1 2" key="1">
    <citation type="submission" date="2018-02" db="EMBL/GenBank/DDBJ databases">
        <title>Genome sequence of the basidiomycete white-rot fungus Phlebia centrifuga.</title>
        <authorList>
            <person name="Granchi Z."/>
            <person name="Peng M."/>
            <person name="de Vries R.P."/>
            <person name="Hilden K."/>
            <person name="Makela M.R."/>
            <person name="Grigoriev I."/>
            <person name="Riley R."/>
        </authorList>
    </citation>
    <scope>NUCLEOTIDE SEQUENCE [LARGE SCALE GENOMIC DNA]</scope>
    <source>
        <strain evidence="1 2">FBCC195</strain>
    </source>
</reference>
<organism evidence="1 2">
    <name type="scientific">Hermanssonia centrifuga</name>
    <dbReference type="NCBI Taxonomy" id="98765"/>
    <lineage>
        <taxon>Eukaryota</taxon>
        <taxon>Fungi</taxon>
        <taxon>Dikarya</taxon>
        <taxon>Basidiomycota</taxon>
        <taxon>Agaricomycotina</taxon>
        <taxon>Agaricomycetes</taxon>
        <taxon>Polyporales</taxon>
        <taxon>Meruliaceae</taxon>
        <taxon>Hermanssonia</taxon>
    </lineage>
</organism>
<dbReference type="Proteomes" id="UP000186601">
    <property type="component" value="Unassembled WGS sequence"/>
</dbReference>
<keyword evidence="2" id="KW-1185">Reference proteome</keyword>
<gene>
    <name evidence="1" type="ORF">PHLCEN_2v9594</name>
</gene>
<dbReference type="EMBL" id="MLYV02000961">
    <property type="protein sequence ID" value="PSR74715.1"/>
    <property type="molecule type" value="Genomic_DNA"/>
</dbReference>
<dbReference type="AlphaFoldDB" id="A0A2R6NQ88"/>
<evidence type="ECO:0000313" key="1">
    <source>
        <dbReference type="EMBL" id="PSR74715.1"/>
    </source>
</evidence>
<sequence>MDRQADYLVGALVYEHACLPDAQAECISLELQRIRRSIEWSGLTLMRQNIFARHGTDVSVLVDE</sequence>
<accession>A0A2R6NQ88</accession>
<comment type="caution">
    <text evidence="1">The sequence shown here is derived from an EMBL/GenBank/DDBJ whole genome shotgun (WGS) entry which is preliminary data.</text>
</comment>
<proteinExistence type="predicted"/>